<dbReference type="GO" id="GO:0097708">
    <property type="term" value="C:intracellular vesicle"/>
    <property type="evidence" value="ECO:0007669"/>
    <property type="project" value="TreeGrafter"/>
</dbReference>
<dbReference type="InterPro" id="IPR011992">
    <property type="entry name" value="EF-hand-dom_pair"/>
</dbReference>
<dbReference type="SMART" id="SM00027">
    <property type="entry name" value="EH"/>
    <property type="match status" value="2"/>
</dbReference>
<dbReference type="AlphaFoldDB" id="A0A4W6EGH9"/>
<sequence>MNGGASVWAITPEERGKHDKQFDTLAPVLSYVSGEQARKFFLQSGLPPSVLAEIWNLADMDSDGKMDRLEFSIAMKLIKLKLQGRNLPSTLPLIMKQPPVSNSASIVPSSARFGMGSMPNLSVGLSSMSAMSTMPILTPIPANPPMPSVQPLMPTPMTLPLITSLGNPGLPNGNVNLLTPPLVPNNAALPLSGFSSPMAFSPTTGMSKANSLLDLGSSSSNSSSTTSLASNSPKTGASDWAVPQASRLKYRQQFNTLDKLMSGYLSGPQVRNALMASNLTQTQLATIWTLADVDKDGQLRADEFILAMHLVDMAKTGRPLPLTLPQDLVPPSLRGGIKSSELVNGTGPYITPCLIDTTETEPAQKTKSSVSFEDKLKENFARGSAELEKRRLALEEEQRKERERREREEREAQERREREARELENRRRLEEERRLERQREMERQREEERLRELERKEVSGRGDKLVRCKTSRLSYLVTMILCILKAAKQEMERQRREEWERGKREELGRRREGEQEEISQLRAKKKSLELELEAVGNKHKQISDRLRDAQSKRRIQKAEVDLVNQKRDARIAEINTLQLQFEDWQRKLSQLVPEQQRLTEKLRNINLNKLSSVTLTTLTASVTEKGVNCRRLKDQLDTLERETTDKLAQMEQYNKELKELREKQVRQQAVLDDLYRVKDEKLRELQTTQGGRERKEEKGGRGGSQTGKARAGEERAGAKGTGEEGEGRGGGPAEEAPGGAEGPTEGGGGEGGAGLSPGSPGESAGGGEEEERGGRGEEKKGEEEEEERKRKEEEEEEKERGERGGGGGKRTAAGGSATVHADHVQSPVLLCCPQRRRAEYRRRLSHRGTRHTLTL</sequence>
<reference evidence="7" key="3">
    <citation type="submission" date="2025-09" db="UniProtKB">
        <authorList>
            <consortium name="Ensembl"/>
        </authorList>
    </citation>
    <scope>IDENTIFICATION</scope>
</reference>
<dbReference type="GO" id="GO:0005509">
    <property type="term" value="F:calcium ion binding"/>
    <property type="evidence" value="ECO:0007669"/>
    <property type="project" value="InterPro"/>
</dbReference>
<protein>
    <submittedName>
        <fullName evidence="7">Intersectin 2a</fullName>
    </submittedName>
</protein>
<proteinExistence type="predicted"/>
<dbReference type="InterPro" id="IPR018247">
    <property type="entry name" value="EF_Hand_1_Ca_BS"/>
</dbReference>
<feature type="domain" description="EH" evidence="5">
    <location>
        <begin position="246"/>
        <end position="335"/>
    </location>
</feature>
<feature type="coiled-coil region" evidence="3">
    <location>
        <begin position="504"/>
        <end position="575"/>
    </location>
</feature>
<evidence type="ECO:0000259" key="5">
    <source>
        <dbReference type="PROSITE" id="PS50031"/>
    </source>
</evidence>
<keyword evidence="8" id="KW-1185">Reference proteome</keyword>
<reference evidence="8" key="1">
    <citation type="submission" date="2015-09" db="EMBL/GenBank/DDBJ databases">
        <authorList>
            <person name="Sai Rama Sridatta P."/>
        </authorList>
    </citation>
    <scope>NUCLEOTIDE SEQUENCE [LARGE SCALE GENOMIC DNA]</scope>
</reference>
<feature type="compositionally biased region" description="Low complexity" evidence="4">
    <location>
        <begin position="211"/>
        <end position="232"/>
    </location>
</feature>
<dbReference type="FunFam" id="1.10.238.10:FF:000055">
    <property type="entry name" value="Intersectin-1 isoform 1"/>
    <property type="match status" value="1"/>
</dbReference>
<dbReference type="GO" id="GO:0005737">
    <property type="term" value="C:cytoplasm"/>
    <property type="evidence" value="ECO:0007669"/>
    <property type="project" value="TreeGrafter"/>
</dbReference>
<dbReference type="Gene3D" id="1.10.238.10">
    <property type="entry name" value="EF-hand"/>
    <property type="match status" value="2"/>
</dbReference>
<reference evidence="7" key="2">
    <citation type="submission" date="2025-08" db="UniProtKB">
        <authorList>
            <consortium name="Ensembl"/>
        </authorList>
    </citation>
    <scope>IDENTIFICATION</scope>
</reference>
<keyword evidence="2" id="KW-0106">Calcium</keyword>
<dbReference type="PROSITE" id="PS50222">
    <property type="entry name" value="EF_HAND_2"/>
    <property type="match status" value="2"/>
</dbReference>
<dbReference type="InterPro" id="IPR000261">
    <property type="entry name" value="EH_dom"/>
</dbReference>
<feature type="compositionally biased region" description="Basic and acidic residues" evidence="4">
    <location>
        <begin position="691"/>
        <end position="700"/>
    </location>
</feature>
<keyword evidence="1" id="KW-0479">Metal-binding</keyword>
<evidence type="ECO:0000256" key="3">
    <source>
        <dbReference type="SAM" id="Coils"/>
    </source>
</evidence>
<keyword evidence="3" id="KW-0175">Coiled coil</keyword>
<feature type="compositionally biased region" description="Basic and acidic residues" evidence="4">
    <location>
        <begin position="772"/>
        <end position="803"/>
    </location>
</feature>
<dbReference type="SUPFAM" id="SSF47473">
    <property type="entry name" value="EF-hand"/>
    <property type="match status" value="2"/>
</dbReference>
<dbReference type="InterPro" id="IPR002048">
    <property type="entry name" value="EF_hand_dom"/>
</dbReference>
<dbReference type="GO" id="GO:0060090">
    <property type="term" value="F:molecular adaptor activity"/>
    <property type="evidence" value="ECO:0007669"/>
    <property type="project" value="TreeGrafter"/>
</dbReference>
<dbReference type="GO" id="GO:0150007">
    <property type="term" value="P:clathrin-dependent synaptic vesicle endocytosis"/>
    <property type="evidence" value="ECO:0007669"/>
    <property type="project" value="TreeGrafter"/>
</dbReference>
<feature type="coiled-coil region" evidence="3">
    <location>
        <begin position="622"/>
        <end position="670"/>
    </location>
</feature>
<dbReference type="PANTHER" id="PTHR11216">
    <property type="entry name" value="EH DOMAIN"/>
    <property type="match status" value="1"/>
</dbReference>
<dbReference type="SMART" id="SM00054">
    <property type="entry name" value="EFh"/>
    <property type="match status" value="2"/>
</dbReference>
<feature type="region of interest" description="Disordered" evidence="4">
    <location>
        <begin position="682"/>
        <end position="827"/>
    </location>
</feature>
<dbReference type="Pfam" id="PF12763">
    <property type="entry name" value="EH"/>
    <property type="match status" value="2"/>
</dbReference>
<feature type="region of interest" description="Disordered" evidence="4">
    <location>
        <begin position="211"/>
        <end position="240"/>
    </location>
</feature>
<dbReference type="CDD" id="cd00052">
    <property type="entry name" value="EH"/>
    <property type="match status" value="2"/>
</dbReference>
<organism evidence="7 8">
    <name type="scientific">Lates calcarifer</name>
    <name type="common">Barramundi</name>
    <name type="synonym">Holocentrus calcarifer</name>
    <dbReference type="NCBI Taxonomy" id="8187"/>
    <lineage>
        <taxon>Eukaryota</taxon>
        <taxon>Metazoa</taxon>
        <taxon>Chordata</taxon>
        <taxon>Craniata</taxon>
        <taxon>Vertebrata</taxon>
        <taxon>Euteleostomi</taxon>
        <taxon>Actinopterygii</taxon>
        <taxon>Neopterygii</taxon>
        <taxon>Teleostei</taxon>
        <taxon>Neoteleostei</taxon>
        <taxon>Acanthomorphata</taxon>
        <taxon>Carangaria</taxon>
        <taxon>Carangaria incertae sedis</taxon>
        <taxon>Centropomidae</taxon>
        <taxon>Lates</taxon>
    </lineage>
</organism>
<evidence type="ECO:0000256" key="1">
    <source>
        <dbReference type="ARBA" id="ARBA00022723"/>
    </source>
</evidence>
<evidence type="ECO:0000313" key="8">
    <source>
        <dbReference type="Proteomes" id="UP000314980"/>
    </source>
</evidence>
<dbReference type="Ensembl" id="ENSLCAT00010039006.1">
    <property type="protein sequence ID" value="ENSLCAP00010038102.1"/>
    <property type="gene ID" value="ENSLCAG00010017671.1"/>
</dbReference>
<evidence type="ECO:0000256" key="2">
    <source>
        <dbReference type="ARBA" id="ARBA00022837"/>
    </source>
</evidence>
<evidence type="ECO:0000259" key="6">
    <source>
        <dbReference type="PROSITE" id="PS50222"/>
    </source>
</evidence>
<gene>
    <name evidence="7" type="primary">ITSN2</name>
</gene>
<feature type="region of interest" description="Disordered" evidence="4">
    <location>
        <begin position="396"/>
        <end position="423"/>
    </location>
</feature>
<name>A0A4W6EGH9_LATCA</name>
<feature type="domain" description="EF-hand" evidence="6">
    <location>
        <begin position="279"/>
        <end position="314"/>
    </location>
</feature>
<evidence type="ECO:0000313" key="7">
    <source>
        <dbReference type="Ensembl" id="ENSLCAP00010038102.1"/>
    </source>
</evidence>
<accession>A0A4W6EGH9</accession>
<evidence type="ECO:0000256" key="4">
    <source>
        <dbReference type="SAM" id="MobiDB-lite"/>
    </source>
</evidence>
<dbReference type="PROSITE" id="PS50031">
    <property type="entry name" value="EH"/>
    <property type="match status" value="2"/>
</dbReference>
<feature type="domain" description="EH" evidence="5">
    <location>
        <begin position="14"/>
        <end position="102"/>
    </location>
</feature>
<feature type="compositionally biased region" description="Basic and acidic residues" evidence="4">
    <location>
        <begin position="710"/>
        <end position="727"/>
    </location>
</feature>
<feature type="domain" description="EF-hand" evidence="6">
    <location>
        <begin position="46"/>
        <end position="81"/>
    </location>
</feature>
<dbReference type="Proteomes" id="UP000314980">
    <property type="component" value="Unassembled WGS sequence"/>
</dbReference>
<feature type="compositionally biased region" description="Gly residues" evidence="4">
    <location>
        <begin position="739"/>
        <end position="755"/>
    </location>
</feature>
<dbReference type="PROSITE" id="PS00018">
    <property type="entry name" value="EF_HAND_1"/>
    <property type="match status" value="1"/>
</dbReference>
<dbReference type="GO" id="GO:0042734">
    <property type="term" value="C:presynaptic membrane"/>
    <property type="evidence" value="ECO:0007669"/>
    <property type="project" value="TreeGrafter"/>
</dbReference>
<dbReference type="PANTHER" id="PTHR11216:SF29">
    <property type="entry name" value="INTERSECTIN-2"/>
    <property type="match status" value="1"/>
</dbReference>
<dbReference type="GeneTree" id="ENSGT00940000155936"/>